<name>A0ABU5SKJ8_9BACT</name>
<dbReference type="SUPFAM" id="SSF47413">
    <property type="entry name" value="lambda repressor-like DNA-binding domains"/>
    <property type="match status" value="1"/>
</dbReference>
<proteinExistence type="predicted"/>
<evidence type="ECO:0000256" key="1">
    <source>
        <dbReference type="ARBA" id="ARBA00023015"/>
    </source>
</evidence>
<dbReference type="Pfam" id="PF13377">
    <property type="entry name" value="Peripla_BP_3"/>
    <property type="match status" value="1"/>
</dbReference>
<dbReference type="InterPro" id="IPR046335">
    <property type="entry name" value="LacI/GalR-like_sensor"/>
</dbReference>
<dbReference type="PANTHER" id="PTHR30146:SF109">
    <property type="entry name" value="HTH-TYPE TRANSCRIPTIONAL REGULATOR GALS"/>
    <property type="match status" value="1"/>
</dbReference>
<evidence type="ECO:0000256" key="2">
    <source>
        <dbReference type="ARBA" id="ARBA00023125"/>
    </source>
</evidence>
<dbReference type="Proteomes" id="UP001302222">
    <property type="component" value="Unassembled WGS sequence"/>
</dbReference>
<reference evidence="5 6" key="1">
    <citation type="submission" date="2023-12" db="EMBL/GenBank/DDBJ databases">
        <title>Novel species of the genus Arcicella isolated from rivers.</title>
        <authorList>
            <person name="Lu H."/>
        </authorList>
    </citation>
    <scope>NUCLEOTIDE SEQUENCE [LARGE SCALE GENOMIC DNA]</scope>
    <source>
        <strain evidence="5 6">DC25W</strain>
    </source>
</reference>
<comment type="caution">
    <text evidence="5">The sequence shown here is derived from an EMBL/GenBank/DDBJ whole genome shotgun (WGS) entry which is preliminary data.</text>
</comment>
<dbReference type="RefSeq" id="WP_323259589.1">
    <property type="nucleotide sequence ID" value="NZ_JAYGIM010000011.1"/>
</dbReference>
<evidence type="ECO:0000259" key="4">
    <source>
        <dbReference type="PROSITE" id="PS50932"/>
    </source>
</evidence>
<dbReference type="SUPFAM" id="SSF53822">
    <property type="entry name" value="Periplasmic binding protein-like I"/>
    <property type="match status" value="1"/>
</dbReference>
<dbReference type="GO" id="GO:0003677">
    <property type="term" value="F:DNA binding"/>
    <property type="evidence" value="ECO:0007669"/>
    <property type="project" value="UniProtKB-KW"/>
</dbReference>
<evidence type="ECO:0000313" key="6">
    <source>
        <dbReference type="Proteomes" id="UP001302222"/>
    </source>
</evidence>
<evidence type="ECO:0000313" key="5">
    <source>
        <dbReference type="EMBL" id="MEA5427825.1"/>
    </source>
</evidence>
<dbReference type="CDD" id="cd06267">
    <property type="entry name" value="PBP1_LacI_sugar_binding-like"/>
    <property type="match status" value="1"/>
</dbReference>
<dbReference type="Gene3D" id="1.10.260.40">
    <property type="entry name" value="lambda repressor-like DNA-binding domains"/>
    <property type="match status" value="1"/>
</dbReference>
<keyword evidence="3" id="KW-0804">Transcription</keyword>
<organism evidence="5 6">
    <name type="scientific">Arcicella lustrica</name>
    <dbReference type="NCBI Taxonomy" id="2984196"/>
    <lineage>
        <taxon>Bacteria</taxon>
        <taxon>Pseudomonadati</taxon>
        <taxon>Bacteroidota</taxon>
        <taxon>Cytophagia</taxon>
        <taxon>Cytophagales</taxon>
        <taxon>Flectobacillaceae</taxon>
        <taxon>Arcicella</taxon>
    </lineage>
</organism>
<dbReference type="InterPro" id="IPR028082">
    <property type="entry name" value="Peripla_BP_I"/>
</dbReference>
<dbReference type="CDD" id="cd01392">
    <property type="entry name" value="HTH_LacI"/>
    <property type="match status" value="1"/>
</dbReference>
<keyword evidence="6" id="KW-1185">Reference proteome</keyword>
<sequence length="334" mass="37338">MNLKILAKELNLSFSTVSKALRDSHEISPATKQRVLEKAKELNYQVNPLASNFRKQKSKTIAVIIPEVVNDFFGPVINGIESIAQEKGYHVLIYLTHDSMQKELEISKLLQNGRVDGIMISLASQTSNTDHLNILKEKEIPLVFFDRIASEVGTPVVITDDYHCGFIATEHLITNGCKHIAFLTISENLSISNDRKNGYLDALKANNIKHDQALIRFCNEDDMSNKDNIKNLFSGNNQPDGIFASVEKLAVATYQICEELTLNIPKDVKVITFSNSYMAALLNPPLSTITHPAFEMGRESATILFKLIEKKGLNRIPKKTVLKSNLIIRASSVR</sequence>
<dbReference type="PANTHER" id="PTHR30146">
    <property type="entry name" value="LACI-RELATED TRANSCRIPTIONAL REPRESSOR"/>
    <property type="match status" value="1"/>
</dbReference>
<keyword evidence="1" id="KW-0805">Transcription regulation</keyword>
<keyword evidence="2 5" id="KW-0238">DNA-binding</keyword>
<gene>
    <name evidence="5" type="ORF">VB798_14635</name>
</gene>
<evidence type="ECO:0000256" key="3">
    <source>
        <dbReference type="ARBA" id="ARBA00023163"/>
    </source>
</evidence>
<feature type="domain" description="HTH lacI-type" evidence="4">
    <location>
        <begin position="1"/>
        <end position="55"/>
    </location>
</feature>
<accession>A0ABU5SKJ8</accession>
<dbReference type="InterPro" id="IPR000843">
    <property type="entry name" value="HTH_LacI"/>
</dbReference>
<dbReference type="Gene3D" id="3.40.50.2300">
    <property type="match status" value="2"/>
</dbReference>
<dbReference type="EMBL" id="JAYGIM010000011">
    <property type="protein sequence ID" value="MEA5427825.1"/>
    <property type="molecule type" value="Genomic_DNA"/>
</dbReference>
<dbReference type="PROSITE" id="PS50932">
    <property type="entry name" value="HTH_LACI_2"/>
    <property type="match status" value="1"/>
</dbReference>
<protein>
    <submittedName>
        <fullName evidence="5">LacI family DNA-binding transcriptional regulator</fullName>
    </submittedName>
</protein>
<dbReference type="Pfam" id="PF00356">
    <property type="entry name" value="LacI"/>
    <property type="match status" value="1"/>
</dbReference>
<dbReference type="SMART" id="SM00354">
    <property type="entry name" value="HTH_LACI"/>
    <property type="match status" value="1"/>
</dbReference>
<dbReference type="InterPro" id="IPR010982">
    <property type="entry name" value="Lambda_DNA-bd_dom_sf"/>
</dbReference>